<feature type="binding site" evidence="11">
    <location>
        <position position="52"/>
    </location>
    <ligand>
        <name>Mg(2+)</name>
        <dbReference type="ChEBI" id="CHEBI:18420"/>
    </ligand>
</feature>
<dbReference type="GO" id="GO:0005765">
    <property type="term" value="C:lysosomal membrane"/>
    <property type="evidence" value="ECO:0007669"/>
    <property type="project" value="UniProtKB-SubCell"/>
</dbReference>
<evidence type="ECO:0000256" key="1">
    <source>
        <dbReference type="ARBA" id="ARBA00004414"/>
    </source>
</evidence>
<keyword evidence="7" id="KW-0472">Membrane</keyword>
<dbReference type="Proteomes" id="UP000694727">
    <property type="component" value="Unplaced"/>
</dbReference>
<dbReference type="Ensembl" id="ENSSSCT00025009110.1">
    <property type="protein sequence ID" value="ENSSSCP00025003596.1"/>
    <property type="gene ID" value="ENSSSCG00025006852.1"/>
</dbReference>
<dbReference type="PROSITE" id="PS51419">
    <property type="entry name" value="RAB"/>
    <property type="match status" value="1"/>
</dbReference>
<feature type="binding site" evidence="10">
    <location>
        <begin position="27"/>
        <end position="34"/>
    </location>
    <ligand>
        <name>GTP</name>
        <dbReference type="ChEBI" id="CHEBI:37565"/>
    </ligand>
</feature>
<evidence type="ECO:0000256" key="9">
    <source>
        <dbReference type="ARBA" id="ARBA00023306"/>
    </source>
</evidence>
<evidence type="ECO:0000256" key="5">
    <source>
        <dbReference type="ARBA" id="ARBA00022741"/>
    </source>
</evidence>
<dbReference type="Proteomes" id="UP000694723">
    <property type="component" value="Unplaced"/>
</dbReference>
<dbReference type="Ensembl" id="ENSSSCT00050109131.1">
    <property type="protein sequence ID" value="ENSSSCP00050048595.1"/>
    <property type="gene ID" value="ENSSSCG00050079043.1"/>
</dbReference>
<dbReference type="PANTHER" id="PTHR45732:SF4">
    <property type="entry name" value="ADP-RIBOSYLATION FACTOR-LIKE PROTEIN 8A"/>
    <property type="match status" value="1"/>
</dbReference>
<dbReference type="InterPro" id="IPR044154">
    <property type="entry name" value="Arl8a/8b"/>
</dbReference>
<dbReference type="Proteomes" id="UP000694571">
    <property type="component" value="Unplaced"/>
</dbReference>
<dbReference type="InterPro" id="IPR006689">
    <property type="entry name" value="Small_GTPase_ARF/SAR"/>
</dbReference>
<evidence type="ECO:0000256" key="8">
    <source>
        <dbReference type="ARBA" id="ARBA00023228"/>
    </source>
</evidence>
<keyword evidence="6 10" id="KW-0342">GTP-binding</keyword>
<dbReference type="GO" id="GO:0051301">
    <property type="term" value="P:cell division"/>
    <property type="evidence" value="ECO:0007669"/>
    <property type="project" value="UniProtKB-KW"/>
</dbReference>
<dbReference type="Ensembl" id="ENSSSCT00055032148.1">
    <property type="protein sequence ID" value="ENSSSCP00055025598.1"/>
    <property type="gene ID" value="ENSSSCG00055016287.1"/>
</dbReference>
<dbReference type="Ensembl" id="ENSSSCT00030053600.1">
    <property type="protein sequence ID" value="ENSSSCP00030024466.1"/>
    <property type="gene ID" value="ENSSSCG00030038502.1"/>
</dbReference>
<evidence type="ECO:0000256" key="3">
    <source>
        <dbReference type="ARBA" id="ARBA00010290"/>
    </source>
</evidence>
<dbReference type="InterPro" id="IPR027417">
    <property type="entry name" value="P-loop_NTPase"/>
</dbReference>
<keyword evidence="9" id="KW-0131">Cell cycle</keyword>
<dbReference type="Proteomes" id="UP000694724">
    <property type="component" value="Unplaced"/>
</dbReference>
<evidence type="ECO:0000313" key="13">
    <source>
        <dbReference type="Ensembl" id="ENSSSCP00060027063.1"/>
    </source>
</evidence>
<dbReference type="GO" id="GO:0046872">
    <property type="term" value="F:metal ion binding"/>
    <property type="evidence" value="ECO:0007669"/>
    <property type="project" value="UniProtKB-KW"/>
</dbReference>
<name>A0A8D2BKZ1_PIG</name>
<evidence type="ECO:0000256" key="10">
    <source>
        <dbReference type="PIRSR" id="PIRSR606689-1"/>
    </source>
</evidence>
<dbReference type="AlphaFoldDB" id="A0A8D2BKZ1"/>
<comment type="similarity">
    <text evidence="3 12">Belongs to the small GTPase superfamily. Arf family.</text>
</comment>
<dbReference type="SMART" id="SM00177">
    <property type="entry name" value="ARF"/>
    <property type="match status" value="1"/>
</dbReference>
<proteinExistence type="inferred from homology"/>
<dbReference type="SUPFAM" id="SSF52540">
    <property type="entry name" value="P-loop containing nucleoside triphosphate hydrolases"/>
    <property type="match status" value="1"/>
</dbReference>
<dbReference type="PRINTS" id="PR00328">
    <property type="entry name" value="SAR1GTPBP"/>
</dbReference>
<dbReference type="FunFam" id="3.40.50.300:FF:000247">
    <property type="entry name" value="ADP-ribosylation factor-like GTPase 8A"/>
    <property type="match status" value="1"/>
</dbReference>
<comment type="subcellular location">
    <subcellularLocation>
        <location evidence="1">Late endosome membrane</location>
    </subcellularLocation>
    <subcellularLocation>
        <location evidence="2">Lysosome membrane</location>
    </subcellularLocation>
</comment>
<keyword evidence="5 10" id="KW-0547">Nucleotide-binding</keyword>
<evidence type="ECO:0000256" key="11">
    <source>
        <dbReference type="PIRSR" id="PIRSR606689-2"/>
    </source>
</evidence>
<dbReference type="SMART" id="SM00175">
    <property type="entry name" value="RAB"/>
    <property type="match status" value="1"/>
</dbReference>
<feature type="binding site" evidence="10">
    <location>
        <position position="74"/>
    </location>
    <ligand>
        <name>GTP</name>
        <dbReference type="ChEBI" id="CHEBI:37565"/>
    </ligand>
</feature>
<dbReference type="PANTHER" id="PTHR45732">
    <property type="entry name" value="ADP-RIBOSYLATION FACTOR-LIKE PROTEIN 8"/>
    <property type="match status" value="1"/>
</dbReference>
<organism evidence="13 14">
    <name type="scientific">Sus scrofa</name>
    <name type="common">Pig</name>
    <dbReference type="NCBI Taxonomy" id="9823"/>
    <lineage>
        <taxon>Eukaryota</taxon>
        <taxon>Metazoa</taxon>
        <taxon>Chordata</taxon>
        <taxon>Craniata</taxon>
        <taxon>Vertebrata</taxon>
        <taxon>Euteleostomi</taxon>
        <taxon>Mammalia</taxon>
        <taxon>Eutheria</taxon>
        <taxon>Laurasiatheria</taxon>
        <taxon>Artiodactyla</taxon>
        <taxon>Suina</taxon>
        <taxon>Suidae</taxon>
        <taxon>Sus</taxon>
    </lineage>
</organism>
<dbReference type="InterPro" id="IPR005225">
    <property type="entry name" value="Small_GTP-bd"/>
</dbReference>
<dbReference type="SMART" id="SM00178">
    <property type="entry name" value="SAR"/>
    <property type="match status" value="1"/>
</dbReference>
<dbReference type="Ensembl" id="ENSSSCT00060063122.1">
    <property type="protein sequence ID" value="ENSSSCP00060027063.1"/>
    <property type="gene ID" value="ENSSSCG00060046500.1"/>
</dbReference>
<feature type="binding site" evidence="10">
    <location>
        <begin position="150"/>
        <end position="153"/>
    </location>
    <ligand>
        <name>GTP</name>
        <dbReference type="ChEBI" id="CHEBI:37565"/>
    </ligand>
</feature>
<sequence length="206" mass="23541">MIALFNKLLDWFKALFWKEEMELTLVGLQYSGKTTFVNVIASGQFNEDMIPTVGFNMRKITKGNVTIKLWDIGGQPRFRSMWERYCRGVSAIVYMVDAADQEKIEASKNELHNLLDKPQLQGIPVSGAPCLLLPWTQPLLPPLQVLVLGNKRDLPGALDEKELIEKMNLSAIQDREICCYSISCKEKDNIDITLQWLIQHSKSRRS</sequence>
<evidence type="ECO:0000256" key="12">
    <source>
        <dbReference type="RuleBase" id="RU003925"/>
    </source>
</evidence>
<evidence type="ECO:0000256" key="7">
    <source>
        <dbReference type="ARBA" id="ARBA00023136"/>
    </source>
</evidence>
<dbReference type="NCBIfam" id="TIGR00231">
    <property type="entry name" value="small_GTP"/>
    <property type="match status" value="1"/>
</dbReference>
<evidence type="ECO:0000313" key="14">
    <source>
        <dbReference type="Proteomes" id="UP000694723"/>
    </source>
</evidence>
<dbReference type="Gene3D" id="3.40.50.300">
    <property type="entry name" value="P-loop containing nucleotide triphosphate hydrolases"/>
    <property type="match status" value="1"/>
</dbReference>
<evidence type="ECO:0000256" key="6">
    <source>
        <dbReference type="ARBA" id="ARBA00023134"/>
    </source>
</evidence>
<keyword evidence="4" id="KW-0132">Cell division</keyword>
<dbReference type="PROSITE" id="PS51417">
    <property type="entry name" value="ARF"/>
    <property type="match status" value="1"/>
</dbReference>
<dbReference type="Proteomes" id="UP000694570">
    <property type="component" value="Unplaced"/>
</dbReference>
<dbReference type="GO" id="GO:0031902">
    <property type="term" value="C:late endosome membrane"/>
    <property type="evidence" value="ECO:0007669"/>
    <property type="project" value="UniProtKB-SubCell"/>
</dbReference>
<dbReference type="CDD" id="cd04159">
    <property type="entry name" value="Arl10_like"/>
    <property type="match status" value="1"/>
</dbReference>
<keyword evidence="11" id="KW-0460">Magnesium</keyword>
<keyword evidence="11" id="KW-0479">Metal-binding</keyword>
<dbReference type="GO" id="GO:0015031">
    <property type="term" value="P:protein transport"/>
    <property type="evidence" value="ECO:0007669"/>
    <property type="project" value="InterPro"/>
</dbReference>
<keyword evidence="8" id="KW-0458">Lysosome</keyword>
<evidence type="ECO:0000256" key="4">
    <source>
        <dbReference type="ARBA" id="ARBA00022618"/>
    </source>
</evidence>
<dbReference type="GO" id="GO:0003924">
    <property type="term" value="F:GTPase activity"/>
    <property type="evidence" value="ECO:0007669"/>
    <property type="project" value="InterPro"/>
</dbReference>
<reference evidence="13" key="1">
    <citation type="submission" date="2025-05" db="UniProtKB">
        <authorList>
            <consortium name="Ensembl"/>
        </authorList>
    </citation>
    <scope>IDENTIFICATION</scope>
</reference>
<dbReference type="Pfam" id="PF00025">
    <property type="entry name" value="Arf"/>
    <property type="match status" value="2"/>
</dbReference>
<feature type="binding site" evidence="11">
    <location>
        <position position="34"/>
    </location>
    <ligand>
        <name>Mg(2+)</name>
        <dbReference type="ChEBI" id="CHEBI:18420"/>
    </ligand>
</feature>
<dbReference type="GO" id="GO:0005525">
    <property type="term" value="F:GTP binding"/>
    <property type="evidence" value="ECO:0007669"/>
    <property type="project" value="UniProtKB-KW"/>
</dbReference>
<protein>
    <submittedName>
        <fullName evidence="13">ARF like GTPase 8A</fullName>
    </submittedName>
</protein>
<accession>A0A8D2BKZ1</accession>
<evidence type="ECO:0000256" key="2">
    <source>
        <dbReference type="ARBA" id="ARBA00004656"/>
    </source>
</evidence>